<feature type="transmembrane region" description="Helical" evidence="1">
    <location>
        <begin position="91"/>
        <end position="112"/>
    </location>
</feature>
<sequence>MKNRERNREVLYWVGAGLSWLAVLLVLAGDSLGLELPRLAGGLLAGGGGALGGLLTVKALFARHYRRNEKARRAAEREEKDERNQMLRGIAAYRSLLAATPIFIAEWVILLVMDAPMAVLVVVMLAYLAHFVIYMYQLVRLQREL</sequence>
<keyword evidence="1" id="KW-0812">Transmembrane</keyword>
<protein>
    <recommendedName>
        <fullName evidence="4">DUF2178 domain-containing protein</fullName>
    </recommendedName>
</protein>
<feature type="transmembrane region" description="Helical" evidence="1">
    <location>
        <begin position="10"/>
        <end position="28"/>
    </location>
</feature>
<feature type="transmembrane region" description="Helical" evidence="1">
    <location>
        <begin position="118"/>
        <end position="139"/>
    </location>
</feature>
<dbReference type="AlphaFoldDB" id="A0A921MK69"/>
<name>A0A921MK69_9FIRM</name>
<organism evidence="2 3">
    <name type="scientific">Pseudoflavonifractor capillosus</name>
    <dbReference type="NCBI Taxonomy" id="106588"/>
    <lineage>
        <taxon>Bacteria</taxon>
        <taxon>Bacillati</taxon>
        <taxon>Bacillota</taxon>
        <taxon>Clostridia</taxon>
        <taxon>Eubacteriales</taxon>
        <taxon>Oscillospiraceae</taxon>
        <taxon>Pseudoflavonifractor</taxon>
    </lineage>
</organism>
<dbReference type="EMBL" id="DYUC01000022">
    <property type="protein sequence ID" value="HJG85964.1"/>
    <property type="molecule type" value="Genomic_DNA"/>
</dbReference>
<feature type="transmembrane region" description="Helical" evidence="1">
    <location>
        <begin position="40"/>
        <end position="61"/>
    </location>
</feature>
<keyword evidence="1" id="KW-1133">Transmembrane helix</keyword>
<reference evidence="2" key="2">
    <citation type="submission" date="2021-09" db="EMBL/GenBank/DDBJ databases">
        <authorList>
            <person name="Gilroy R."/>
        </authorList>
    </citation>
    <scope>NUCLEOTIDE SEQUENCE</scope>
    <source>
        <strain evidence="2">CHK179-5677</strain>
    </source>
</reference>
<evidence type="ECO:0008006" key="4">
    <source>
        <dbReference type="Google" id="ProtNLM"/>
    </source>
</evidence>
<accession>A0A921MK69</accession>
<reference evidence="2" key="1">
    <citation type="journal article" date="2021" name="PeerJ">
        <title>Extensive microbial diversity within the chicken gut microbiome revealed by metagenomics and culture.</title>
        <authorList>
            <person name="Gilroy R."/>
            <person name="Ravi A."/>
            <person name="Getino M."/>
            <person name="Pursley I."/>
            <person name="Horton D.L."/>
            <person name="Alikhan N.F."/>
            <person name="Baker D."/>
            <person name="Gharbi K."/>
            <person name="Hall N."/>
            <person name="Watson M."/>
            <person name="Adriaenssens E.M."/>
            <person name="Foster-Nyarko E."/>
            <person name="Jarju S."/>
            <person name="Secka A."/>
            <person name="Antonio M."/>
            <person name="Oren A."/>
            <person name="Chaudhuri R.R."/>
            <person name="La Ragione R."/>
            <person name="Hildebrand F."/>
            <person name="Pallen M.J."/>
        </authorList>
    </citation>
    <scope>NUCLEOTIDE SEQUENCE</scope>
    <source>
        <strain evidence="2">CHK179-5677</strain>
    </source>
</reference>
<dbReference type="Proteomes" id="UP000760668">
    <property type="component" value="Unassembled WGS sequence"/>
</dbReference>
<keyword evidence="1" id="KW-0472">Membrane</keyword>
<evidence type="ECO:0000313" key="3">
    <source>
        <dbReference type="Proteomes" id="UP000760668"/>
    </source>
</evidence>
<dbReference type="RefSeq" id="WP_295368843.1">
    <property type="nucleotide sequence ID" value="NZ_DYUC01000022.1"/>
</dbReference>
<evidence type="ECO:0000256" key="1">
    <source>
        <dbReference type="SAM" id="Phobius"/>
    </source>
</evidence>
<comment type="caution">
    <text evidence="2">The sequence shown here is derived from an EMBL/GenBank/DDBJ whole genome shotgun (WGS) entry which is preliminary data.</text>
</comment>
<evidence type="ECO:0000313" key="2">
    <source>
        <dbReference type="EMBL" id="HJG85964.1"/>
    </source>
</evidence>
<gene>
    <name evidence="2" type="ORF">K8V01_02875</name>
</gene>
<proteinExistence type="predicted"/>